<sequence length="423" mass="46727">MSTTAAVQNGFLHQSRSLLSRVAPRLAVLGSGPGAFYTSKFIFRQLDSVRIDMFERLSEPFGLVNFGVAPDHPEVKNVRNEFRSVAHEYHDRFRLFSTASPKVSELREHYDGIVVAIGAQAANRLELPGSQDVDKGILSARDFVSWYNGHPDFTDIIGKLPEAEKVCDVAVIGHGNVGLDVGRILSKSPREFIGTEMNQKALEWLMKRPVDYGTVSLVGRRGYPEAKFTNKELREITRIGGVTSRCIEAELTGKDSWKLDRGKKRGLHLIEEMASNSEGKGRQILLRFHSNPKRVISENGKLTGLQVEHPDGSAEVIPCSMLIEAVRFKVVPTAGMDNFKIDPTGGFLHDGHGRVESGIYAAGWAKRGPTGIIAANIPCSQMTANAVIEDISNWKMLHGEGDIIDESDDWMARSIPSAKECRF</sequence>
<protein>
    <recommendedName>
        <fullName evidence="8">NADPH:adrenodoxin oxidoreductase, mitochondrial</fullName>
    </recommendedName>
</protein>
<organism evidence="6 7">
    <name type="scientific">Perkinsus chesapeaki</name>
    <name type="common">Clam parasite</name>
    <name type="synonym">Perkinsus andrewsi</name>
    <dbReference type="NCBI Taxonomy" id="330153"/>
    <lineage>
        <taxon>Eukaryota</taxon>
        <taxon>Sar</taxon>
        <taxon>Alveolata</taxon>
        <taxon>Perkinsozoa</taxon>
        <taxon>Perkinsea</taxon>
        <taxon>Perkinsida</taxon>
        <taxon>Perkinsidae</taxon>
        <taxon>Perkinsus</taxon>
    </lineage>
</organism>
<dbReference type="AlphaFoldDB" id="A0A7J6MWW8"/>
<dbReference type="Gene3D" id="3.40.50.720">
    <property type="entry name" value="NAD(P)-binding Rossmann-like Domain"/>
    <property type="match status" value="1"/>
</dbReference>
<dbReference type="PANTHER" id="PTHR48467:SF1">
    <property type="entry name" value="GLUTAMATE SYNTHASE 1 [NADH], CHLOROPLASTIC-LIKE"/>
    <property type="match status" value="1"/>
</dbReference>
<keyword evidence="7" id="KW-1185">Reference proteome</keyword>
<name>A0A7J6MWW8_PERCH</name>
<keyword evidence="2" id="KW-0285">Flavoprotein</keyword>
<dbReference type="PANTHER" id="PTHR48467">
    <property type="entry name" value="GLUTAMATE SYNTHASE 1 [NADH], CHLOROPLASTIC-LIKE"/>
    <property type="match status" value="1"/>
</dbReference>
<evidence type="ECO:0000256" key="4">
    <source>
        <dbReference type="ARBA" id="ARBA00022857"/>
    </source>
</evidence>
<comment type="cofactor">
    <cofactor evidence="1">
        <name>FAD</name>
        <dbReference type="ChEBI" id="CHEBI:57692"/>
    </cofactor>
</comment>
<keyword evidence="4" id="KW-0521">NADP</keyword>
<dbReference type="SUPFAM" id="SSF51971">
    <property type="entry name" value="Nucleotide-binding domain"/>
    <property type="match status" value="1"/>
</dbReference>
<dbReference type="PRINTS" id="PR00419">
    <property type="entry name" value="ADXRDTASE"/>
</dbReference>
<reference evidence="6 7" key="1">
    <citation type="submission" date="2020-04" db="EMBL/GenBank/DDBJ databases">
        <title>Perkinsus chesapeaki whole genome sequence.</title>
        <authorList>
            <person name="Bogema D.R."/>
        </authorList>
    </citation>
    <scope>NUCLEOTIDE SEQUENCE [LARGE SCALE GENOMIC DNA]</scope>
    <source>
        <strain evidence="6">ATCC PRA-425</strain>
    </source>
</reference>
<keyword evidence="3" id="KW-0274">FAD</keyword>
<evidence type="ECO:0000313" key="6">
    <source>
        <dbReference type="EMBL" id="KAF4676112.1"/>
    </source>
</evidence>
<accession>A0A7J6MWW8</accession>
<comment type="caution">
    <text evidence="6">The sequence shown here is derived from an EMBL/GenBank/DDBJ whole genome shotgun (WGS) entry which is preliminary data.</text>
</comment>
<evidence type="ECO:0000256" key="5">
    <source>
        <dbReference type="ARBA" id="ARBA00023002"/>
    </source>
</evidence>
<keyword evidence="5" id="KW-0560">Oxidoreductase</keyword>
<evidence type="ECO:0000256" key="2">
    <source>
        <dbReference type="ARBA" id="ARBA00022630"/>
    </source>
</evidence>
<dbReference type="Gene3D" id="3.50.50.60">
    <property type="entry name" value="FAD/NAD(P)-binding domain"/>
    <property type="match status" value="1"/>
</dbReference>
<dbReference type="OrthoDB" id="333024at2759"/>
<evidence type="ECO:0000313" key="7">
    <source>
        <dbReference type="Proteomes" id="UP000591131"/>
    </source>
</evidence>
<dbReference type="EMBL" id="JAAPAO010000038">
    <property type="protein sequence ID" value="KAF4676112.1"/>
    <property type="molecule type" value="Genomic_DNA"/>
</dbReference>
<gene>
    <name evidence="6" type="ORF">FOL47_006720</name>
</gene>
<evidence type="ECO:0008006" key="8">
    <source>
        <dbReference type="Google" id="ProtNLM"/>
    </source>
</evidence>
<dbReference type="InterPro" id="IPR036188">
    <property type="entry name" value="FAD/NAD-bd_sf"/>
</dbReference>
<dbReference type="GO" id="GO:0016491">
    <property type="term" value="F:oxidoreductase activity"/>
    <property type="evidence" value="ECO:0007669"/>
    <property type="project" value="UniProtKB-KW"/>
</dbReference>
<proteinExistence type="predicted"/>
<dbReference type="Proteomes" id="UP000591131">
    <property type="component" value="Unassembled WGS sequence"/>
</dbReference>
<evidence type="ECO:0000256" key="3">
    <source>
        <dbReference type="ARBA" id="ARBA00022827"/>
    </source>
</evidence>
<dbReference type="InterPro" id="IPR055275">
    <property type="entry name" value="Ferredox_Rdtase"/>
</dbReference>
<evidence type="ECO:0000256" key="1">
    <source>
        <dbReference type="ARBA" id="ARBA00001974"/>
    </source>
</evidence>